<protein>
    <recommendedName>
        <fullName evidence="3">Glycosyltransferase</fullName>
    </recommendedName>
</protein>
<dbReference type="Proteomes" id="UP000217895">
    <property type="component" value="Chromosome"/>
</dbReference>
<accession>A0A1Z4JLK0</accession>
<keyword evidence="2" id="KW-1185">Reference proteome</keyword>
<gene>
    <name evidence="1" type="ORF">NIES2135_44940</name>
</gene>
<reference evidence="1 2" key="1">
    <citation type="submission" date="2017-06" db="EMBL/GenBank/DDBJ databases">
        <title>Genome sequencing of cyanobaciteial culture collection at National Institute for Environmental Studies (NIES).</title>
        <authorList>
            <person name="Hirose Y."/>
            <person name="Shimura Y."/>
            <person name="Fujisawa T."/>
            <person name="Nakamura Y."/>
            <person name="Kawachi M."/>
        </authorList>
    </citation>
    <scope>NUCLEOTIDE SEQUENCE [LARGE SCALE GENOMIC DNA]</scope>
    <source>
        <strain evidence="1 2">NIES-2135</strain>
    </source>
</reference>
<evidence type="ECO:0008006" key="3">
    <source>
        <dbReference type="Google" id="ProtNLM"/>
    </source>
</evidence>
<evidence type="ECO:0000313" key="1">
    <source>
        <dbReference type="EMBL" id="BAY57624.1"/>
    </source>
</evidence>
<dbReference type="AlphaFoldDB" id="A0A1Z4JLK0"/>
<proteinExistence type="predicted"/>
<sequence length="350" mass="39336">MQTLKEIITIVPKLPPEIDGLGDYGFRLAQQLFADYGVRTRFIVGDPNWSSNTLSHSSTVSVRSPQALSALLPPLDQVVFLHYAGHGYAKRGCPFWLVQALTEWCKMGGRLITMFHELYATRPLLSSALLTSPLQKKLAIQLMQISDRVFTNRQCYAEKIQMFSHHREVTTLPVFSNIGEITHPIPLQARSRELVIFGSSSTRQRIYQQTSLLKRICQSLEVRTILDIGADIKLKSDLPIRQLGIQPAEQISQILSRASAAVVDYPMDSLAKSGIFASYCSHGLLPIVISSRLHNQDGLEMNRHYWLANCKLDLNQAQAIATAAYTWYQTHSLQVQAQSIAQSLELFIKL</sequence>
<organism evidence="1 2">
    <name type="scientific">Leptolyngbya boryana NIES-2135</name>
    <dbReference type="NCBI Taxonomy" id="1973484"/>
    <lineage>
        <taxon>Bacteria</taxon>
        <taxon>Bacillati</taxon>
        <taxon>Cyanobacteriota</taxon>
        <taxon>Cyanophyceae</taxon>
        <taxon>Leptolyngbyales</taxon>
        <taxon>Leptolyngbyaceae</taxon>
        <taxon>Leptolyngbya group</taxon>
        <taxon>Leptolyngbya</taxon>
    </lineage>
</organism>
<name>A0A1Z4JLK0_LEPBY</name>
<evidence type="ECO:0000313" key="2">
    <source>
        <dbReference type="Proteomes" id="UP000217895"/>
    </source>
</evidence>
<dbReference type="EMBL" id="AP018203">
    <property type="protein sequence ID" value="BAY57624.1"/>
    <property type="molecule type" value="Genomic_DNA"/>
</dbReference>